<gene>
    <name evidence="2" type="ORF">I7I53_06200</name>
</gene>
<proteinExistence type="predicted"/>
<protein>
    <submittedName>
        <fullName evidence="2">Killer toxin sensitivity protein (Iki1)</fullName>
    </submittedName>
</protein>
<dbReference type="Proteomes" id="UP000663419">
    <property type="component" value="Chromosome 2"/>
</dbReference>
<sequence length="70" mass="8682">MSTETNIIHTNRFISSNISRHNNLHRSLYESHPRRKGRERQEPYGPRLRSSRRSRRRHHRPPHRARQEHR</sequence>
<reference evidence="2" key="1">
    <citation type="submission" date="2021-01" db="EMBL/GenBank/DDBJ databases">
        <title>Chromosome-level genome assembly of a human fungal pathogen reveals clustering of transcriptionally co-regulated genes.</title>
        <authorList>
            <person name="Voorhies M."/>
            <person name="Cohen S."/>
            <person name="Shea T.P."/>
            <person name="Petrus S."/>
            <person name="Munoz J.F."/>
            <person name="Poplawski S."/>
            <person name="Goldman W.E."/>
            <person name="Michael T."/>
            <person name="Cuomo C.A."/>
            <person name="Sil A."/>
            <person name="Beyhan S."/>
        </authorList>
    </citation>
    <scope>NUCLEOTIDE SEQUENCE</scope>
    <source>
        <strain evidence="2">H88</strain>
    </source>
</reference>
<organism evidence="2 3">
    <name type="scientific">Ajellomyces capsulatus (strain H88)</name>
    <name type="common">Darling's disease fungus</name>
    <name type="synonym">Histoplasma capsulatum</name>
    <dbReference type="NCBI Taxonomy" id="544711"/>
    <lineage>
        <taxon>Eukaryota</taxon>
        <taxon>Fungi</taxon>
        <taxon>Dikarya</taxon>
        <taxon>Ascomycota</taxon>
        <taxon>Pezizomycotina</taxon>
        <taxon>Eurotiomycetes</taxon>
        <taxon>Eurotiomycetidae</taxon>
        <taxon>Onygenales</taxon>
        <taxon>Ajellomycetaceae</taxon>
        <taxon>Histoplasma</taxon>
    </lineage>
</organism>
<feature type="region of interest" description="Disordered" evidence="1">
    <location>
        <begin position="1"/>
        <end position="70"/>
    </location>
</feature>
<feature type="compositionally biased region" description="Polar residues" evidence="1">
    <location>
        <begin position="1"/>
        <end position="21"/>
    </location>
</feature>
<dbReference type="AlphaFoldDB" id="A0A8A1L994"/>
<dbReference type="VEuPathDB" id="FungiDB:I7I53_06200"/>
<accession>A0A8A1L994</accession>
<evidence type="ECO:0000313" key="2">
    <source>
        <dbReference type="EMBL" id="QSS50988.1"/>
    </source>
</evidence>
<feature type="compositionally biased region" description="Basic residues" evidence="1">
    <location>
        <begin position="49"/>
        <end position="70"/>
    </location>
</feature>
<dbReference type="EMBL" id="CP069103">
    <property type="protein sequence ID" value="QSS50988.1"/>
    <property type="molecule type" value="Genomic_DNA"/>
</dbReference>
<name>A0A8A1L994_AJEC8</name>
<evidence type="ECO:0000256" key="1">
    <source>
        <dbReference type="SAM" id="MobiDB-lite"/>
    </source>
</evidence>
<evidence type="ECO:0000313" key="3">
    <source>
        <dbReference type="Proteomes" id="UP000663419"/>
    </source>
</evidence>